<evidence type="ECO:0000256" key="1">
    <source>
        <dbReference type="ARBA" id="ARBA00004651"/>
    </source>
</evidence>
<reference evidence="6 7" key="1">
    <citation type="submission" date="2016-10" db="EMBL/GenBank/DDBJ databases">
        <authorList>
            <person name="de Groot N.N."/>
        </authorList>
    </citation>
    <scope>NUCLEOTIDE SEQUENCE [LARGE SCALE GENOMIC DNA]</scope>
    <source>
        <strain evidence="6 7">CGMCC 4.5506</strain>
    </source>
</reference>
<keyword evidence="4" id="KW-1133">Transmembrane helix</keyword>
<dbReference type="Gene3D" id="1.20.1250.20">
    <property type="entry name" value="MFS general substrate transporter like domains"/>
    <property type="match status" value="1"/>
</dbReference>
<dbReference type="EMBL" id="FMZE01000001">
    <property type="protein sequence ID" value="SDC07637.1"/>
    <property type="molecule type" value="Genomic_DNA"/>
</dbReference>
<dbReference type="PROSITE" id="PS50850">
    <property type="entry name" value="MFS"/>
    <property type="match status" value="1"/>
</dbReference>
<dbReference type="PROSITE" id="PS00216">
    <property type="entry name" value="SUGAR_TRANSPORT_1"/>
    <property type="match status" value="1"/>
</dbReference>
<evidence type="ECO:0000313" key="7">
    <source>
        <dbReference type="Proteomes" id="UP000199494"/>
    </source>
</evidence>
<sequence>MDSSVPTVAGRVGPGDVSSRVRSRLTLPVVLVGVALVAMSISGTALALPSMGRELDASGSALNWVVAGYNLAFAAMTLVAGAAADRAGRRRMFIIAAAVFSAGFVGTALAPSILVVDVARIVSGIGGAGVMAAGGALLASNYDGAARNRAFAFMGTMAGVGIAMGPTLVGGLISLAGWRGSFVVFAVVGAVIAIGARRLVESRACEARTDWIGSALFVGALSALMFALLEAPEIGWAHPAILCAFAGGGVGLAAFAVTQRRSAAPVLAPELVAERGFMGWCLATLTTSFGFLGVLVFLPTYLQAVAGHTPATAGLAMLLLTAPVLLAPVLAVSLVNRGVSARLLIMIALALVVAGNFGLLALGAENTTAVVALPLLLIGVGMGASFGITDGQAMSLVPARLVGTAAGFLNTLRGAAEALVIAAFSAALIGVLTARLGDANHAAAVAAGDLDPARGPGYDAEIDAFTASWHLTQTGIGIACLLLSAIVAVLLFSSPHRSLGEVGDRDAGPAK</sequence>
<dbReference type="GO" id="GO:0022857">
    <property type="term" value="F:transmembrane transporter activity"/>
    <property type="evidence" value="ECO:0007669"/>
    <property type="project" value="InterPro"/>
</dbReference>
<dbReference type="CDD" id="cd17321">
    <property type="entry name" value="MFS_MMR_MDR_like"/>
    <property type="match status" value="1"/>
</dbReference>
<evidence type="ECO:0000313" key="6">
    <source>
        <dbReference type="EMBL" id="SDC07637.1"/>
    </source>
</evidence>
<gene>
    <name evidence="6" type="ORF">SAMN05421630_101334</name>
</gene>
<keyword evidence="5" id="KW-0472">Membrane</keyword>
<dbReference type="PANTHER" id="PTHR42718:SF9">
    <property type="entry name" value="MAJOR FACILITATOR SUPERFAMILY MULTIDRUG TRANSPORTER MFSC"/>
    <property type="match status" value="1"/>
</dbReference>
<dbReference type="GO" id="GO:0005886">
    <property type="term" value="C:plasma membrane"/>
    <property type="evidence" value="ECO:0007669"/>
    <property type="project" value="UniProtKB-SubCell"/>
</dbReference>
<dbReference type="InterPro" id="IPR005829">
    <property type="entry name" value="Sugar_transporter_CS"/>
</dbReference>
<accession>A0A1G6IMD0</accession>
<dbReference type="STRING" id="530584.SAMN05421630_101334"/>
<keyword evidence="7" id="KW-1185">Reference proteome</keyword>
<proteinExistence type="predicted"/>
<evidence type="ECO:0000256" key="4">
    <source>
        <dbReference type="ARBA" id="ARBA00022989"/>
    </source>
</evidence>
<name>A0A1G6IMD0_9PSEU</name>
<dbReference type="PANTHER" id="PTHR42718">
    <property type="entry name" value="MAJOR FACILITATOR SUPERFAMILY MULTIDRUG TRANSPORTER MFSC"/>
    <property type="match status" value="1"/>
</dbReference>
<dbReference type="Gene3D" id="1.20.1720.10">
    <property type="entry name" value="Multidrug resistance protein D"/>
    <property type="match status" value="1"/>
</dbReference>
<dbReference type="SUPFAM" id="SSF103473">
    <property type="entry name" value="MFS general substrate transporter"/>
    <property type="match status" value="1"/>
</dbReference>
<keyword evidence="3" id="KW-0812">Transmembrane</keyword>
<evidence type="ECO:0000256" key="3">
    <source>
        <dbReference type="ARBA" id="ARBA00022692"/>
    </source>
</evidence>
<dbReference type="Pfam" id="PF07690">
    <property type="entry name" value="MFS_1"/>
    <property type="match status" value="1"/>
</dbReference>
<dbReference type="AlphaFoldDB" id="A0A1G6IMD0"/>
<dbReference type="InterPro" id="IPR020846">
    <property type="entry name" value="MFS_dom"/>
</dbReference>
<dbReference type="RefSeq" id="WP_245865955.1">
    <property type="nucleotide sequence ID" value="NZ_CP016353.1"/>
</dbReference>
<dbReference type="InterPro" id="IPR011701">
    <property type="entry name" value="MFS"/>
</dbReference>
<protein>
    <submittedName>
        <fullName evidence="6">Major Facilitator Superfamily protein</fullName>
    </submittedName>
</protein>
<keyword evidence="2" id="KW-0813">Transport</keyword>
<evidence type="ECO:0000256" key="5">
    <source>
        <dbReference type="ARBA" id="ARBA00023136"/>
    </source>
</evidence>
<evidence type="ECO:0000256" key="2">
    <source>
        <dbReference type="ARBA" id="ARBA00022448"/>
    </source>
</evidence>
<dbReference type="Proteomes" id="UP000199494">
    <property type="component" value="Unassembled WGS sequence"/>
</dbReference>
<comment type="subcellular location">
    <subcellularLocation>
        <location evidence="1">Cell membrane</location>
        <topology evidence="1">Multi-pass membrane protein</topology>
    </subcellularLocation>
</comment>
<organism evidence="6 7">
    <name type="scientific">Prauserella marina</name>
    <dbReference type="NCBI Taxonomy" id="530584"/>
    <lineage>
        <taxon>Bacteria</taxon>
        <taxon>Bacillati</taxon>
        <taxon>Actinomycetota</taxon>
        <taxon>Actinomycetes</taxon>
        <taxon>Pseudonocardiales</taxon>
        <taxon>Pseudonocardiaceae</taxon>
        <taxon>Prauserella</taxon>
    </lineage>
</organism>
<dbReference type="InterPro" id="IPR036259">
    <property type="entry name" value="MFS_trans_sf"/>
</dbReference>